<dbReference type="GO" id="GO:0003677">
    <property type="term" value="F:DNA binding"/>
    <property type="evidence" value="ECO:0007669"/>
    <property type="project" value="InterPro"/>
</dbReference>
<feature type="compositionally biased region" description="Basic and acidic residues" evidence="1">
    <location>
        <begin position="300"/>
        <end position="316"/>
    </location>
</feature>
<feature type="domain" description="Nuclease associated modular" evidence="2">
    <location>
        <begin position="160"/>
        <end position="189"/>
    </location>
</feature>
<evidence type="ECO:0000313" key="3">
    <source>
        <dbReference type="EMBL" id="KAG0464098.1"/>
    </source>
</evidence>
<accession>A0A835Q3M9</accession>
<proteinExistence type="predicted"/>
<evidence type="ECO:0000256" key="1">
    <source>
        <dbReference type="SAM" id="MobiDB-lite"/>
    </source>
</evidence>
<dbReference type="AlphaFoldDB" id="A0A835Q3M9"/>
<dbReference type="OrthoDB" id="608135at2759"/>
<comment type="caution">
    <text evidence="3">The sequence shown here is derived from an EMBL/GenBank/DDBJ whole genome shotgun (WGS) entry which is preliminary data.</text>
</comment>
<feature type="region of interest" description="Disordered" evidence="1">
    <location>
        <begin position="289"/>
        <end position="316"/>
    </location>
</feature>
<dbReference type="InterPro" id="IPR003611">
    <property type="entry name" value="NUMOD3"/>
</dbReference>
<gene>
    <name evidence="3" type="ORF">HPP92_020167</name>
</gene>
<dbReference type="EMBL" id="JADCNL010000010">
    <property type="protein sequence ID" value="KAG0464098.1"/>
    <property type="molecule type" value="Genomic_DNA"/>
</dbReference>
<name>A0A835Q3M9_VANPL</name>
<organism evidence="3 4">
    <name type="scientific">Vanilla planifolia</name>
    <name type="common">Vanilla</name>
    <dbReference type="NCBI Taxonomy" id="51239"/>
    <lineage>
        <taxon>Eukaryota</taxon>
        <taxon>Viridiplantae</taxon>
        <taxon>Streptophyta</taxon>
        <taxon>Embryophyta</taxon>
        <taxon>Tracheophyta</taxon>
        <taxon>Spermatophyta</taxon>
        <taxon>Magnoliopsida</taxon>
        <taxon>Liliopsida</taxon>
        <taxon>Asparagales</taxon>
        <taxon>Orchidaceae</taxon>
        <taxon>Vanilloideae</taxon>
        <taxon>Vanilleae</taxon>
        <taxon>Vanilla</taxon>
    </lineage>
</organism>
<dbReference type="PANTHER" id="PTHR34199">
    <property type="entry name" value="NUMOD3 MOTIF FAMILY PROTEIN, EXPRESSED"/>
    <property type="match status" value="1"/>
</dbReference>
<keyword evidence="4" id="KW-1185">Reference proteome</keyword>
<evidence type="ECO:0000259" key="2">
    <source>
        <dbReference type="Pfam" id="PF07460"/>
    </source>
</evidence>
<dbReference type="Proteomes" id="UP000636800">
    <property type="component" value="Chromosome 10"/>
</dbReference>
<dbReference type="PANTHER" id="PTHR34199:SF1">
    <property type="entry name" value="HISTONE-LYSINE N-METHYLTRANSFERASE, H3 LYSINE-79 SPECIFIC-LIKE PROTEIN"/>
    <property type="match status" value="1"/>
</dbReference>
<protein>
    <recommendedName>
        <fullName evidence="2">Nuclease associated modular domain-containing protein</fullName>
    </recommendedName>
</protein>
<sequence length="352" mass="40624">MCELRSEKKDRTPGSSCAFGRRRYAWRREIRLMPILRLFSMTLVRPATCAMDHSVFELKFHPKLQTLYSKNSFLASAATHSVPKHLAGCSLQLELVPSSKRWHSPLMEESSRGEPTCSKVSIVKCGGHILHDLEEDLMNKCTNDSELSRNTVAVCNRELERRRKIGVANRGRTPWNKGRTHSKETIELIKKRTIEALKDPKVRKKMSERSHSHSEQSKSSISLALKRFWLERLKHKQSMEKVYLSWVGHIAEAAKKGGDDQIDLDWDSFQEIKADLNCKYLQEREEKAKTRQAKKPSKCLQDKVEKTKARETKIPRTEKAAMSWVENIAQKMQKKQQQAIAKAFAQENILNK</sequence>
<evidence type="ECO:0000313" key="4">
    <source>
        <dbReference type="Proteomes" id="UP000636800"/>
    </source>
</evidence>
<dbReference type="Pfam" id="PF07460">
    <property type="entry name" value="NUMOD3"/>
    <property type="match status" value="1"/>
</dbReference>
<reference evidence="3 4" key="1">
    <citation type="journal article" date="2020" name="Nat. Food">
        <title>A phased Vanilla planifolia genome enables genetic improvement of flavour and production.</title>
        <authorList>
            <person name="Hasing T."/>
            <person name="Tang H."/>
            <person name="Brym M."/>
            <person name="Khazi F."/>
            <person name="Huang T."/>
            <person name="Chambers A.H."/>
        </authorList>
    </citation>
    <scope>NUCLEOTIDE SEQUENCE [LARGE SCALE GENOMIC DNA]</scope>
    <source>
        <tissue evidence="3">Leaf</tissue>
    </source>
</reference>